<dbReference type="InterPro" id="IPR008988">
    <property type="entry name" value="Transcriptional_repressor_C"/>
</dbReference>
<dbReference type="GeneID" id="93641254"/>
<dbReference type="EMBL" id="CP009920">
    <property type="protein sequence ID" value="AJI22965.1"/>
    <property type="molecule type" value="Genomic_DNA"/>
</dbReference>
<dbReference type="Pfam" id="PF04023">
    <property type="entry name" value="FeoA"/>
    <property type="match status" value="1"/>
</dbReference>
<dbReference type="SUPFAM" id="SSF50037">
    <property type="entry name" value="C-terminal domain of transcriptional repressors"/>
    <property type="match status" value="1"/>
</dbReference>
<dbReference type="PANTHER" id="PTHR42954">
    <property type="entry name" value="FE(2+) TRANSPORT PROTEIN A"/>
    <property type="match status" value="1"/>
</dbReference>
<dbReference type="GO" id="GO:0046914">
    <property type="term" value="F:transition metal ion binding"/>
    <property type="evidence" value="ECO:0007669"/>
    <property type="project" value="InterPro"/>
</dbReference>
<dbReference type="HOGENOM" id="CLU_150646_12_2_9"/>
<gene>
    <name evidence="2" type="ORF">BG04_3192</name>
</gene>
<dbReference type="KEGG" id="bmeg:BG04_3192"/>
<evidence type="ECO:0000259" key="1">
    <source>
        <dbReference type="SMART" id="SM00899"/>
    </source>
</evidence>
<proteinExistence type="predicted"/>
<name>A0A0B6ADI8_PRIM2</name>
<evidence type="ECO:0000313" key="3">
    <source>
        <dbReference type="Proteomes" id="UP000031829"/>
    </source>
</evidence>
<protein>
    <submittedName>
        <fullName evidence="2">FeoA domain protein</fullName>
    </submittedName>
</protein>
<reference evidence="2 3" key="1">
    <citation type="journal article" date="2015" name="Genome Announc.">
        <title>Complete genome sequences for 35 biothreat assay-relevant bacillus species.</title>
        <authorList>
            <person name="Johnson S.L."/>
            <person name="Daligault H.E."/>
            <person name="Davenport K.W."/>
            <person name="Jaissle J."/>
            <person name="Frey K.G."/>
            <person name="Ladner J.T."/>
            <person name="Broomall S.M."/>
            <person name="Bishop-Lilly K.A."/>
            <person name="Bruce D.C."/>
            <person name="Gibbons H.S."/>
            <person name="Coyne S.R."/>
            <person name="Lo C.C."/>
            <person name="Meincke L."/>
            <person name="Munk A.C."/>
            <person name="Koroleva G.I."/>
            <person name="Rosenzweig C.N."/>
            <person name="Palacios G.F."/>
            <person name="Redden C.L."/>
            <person name="Minogue T.D."/>
            <person name="Chain P.S."/>
        </authorList>
    </citation>
    <scope>NUCLEOTIDE SEQUENCE [LARGE SCALE GENOMIC DNA]</scope>
    <source>
        <strain evidence="3">ATCC 14581 / DSM 32 / JCM 2506 / NBRC 15308 / NCIMB 9376 / NCTC 10342 / NRRL B-14308 / VKM B-512</strain>
    </source>
</reference>
<dbReference type="InterPro" id="IPR052713">
    <property type="entry name" value="FeoA"/>
</dbReference>
<feature type="domain" description="Ferrous iron transporter FeoA-like" evidence="1">
    <location>
        <begin position="2"/>
        <end position="75"/>
    </location>
</feature>
<dbReference type="SMART" id="SM00899">
    <property type="entry name" value="FeoA"/>
    <property type="match status" value="1"/>
</dbReference>
<dbReference type="InterPro" id="IPR007167">
    <property type="entry name" value="Fe-transptr_FeoA-like"/>
</dbReference>
<dbReference type="Proteomes" id="UP000031829">
    <property type="component" value="Chromosome"/>
</dbReference>
<evidence type="ECO:0000313" key="2">
    <source>
        <dbReference type="EMBL" id="AJI22965.1"/>
    </source>
</evidence>
<dbReference type="PANTHER" id="PTHR42954:SF1">
    <property type="entry name" value="FERROUS IRON TRANSPORTER FEOA DOMAIN-CONTAINING PROTEIN"/>
    <property type="match status" value="1"/>
</dbReference>
<dbReference type="RefSeq" id="WP_013055605.1">
    <property type="nucleotide sequence ID" value="NZ_CP009920.1"/>
</dbReference>
<dbReference type="Gene3D" id="2.30.30.90">
    <property type="match status" value="1"/>
</dbReference>
<dbReference type="InterPro" id="IPR038157">
    <property type="entry name" value="FeoA_core_dom"/>
</dbReference>
<sequence>MMNLTTVSIGDKVKVKNIEFLDRSLERRLLSFGVKKGCELCMKQKTILGGPCIIECQGQMISIRKRDAAKIEVETA</sequence>
<dbReference type="AlphaFoldDB" id="A0A0B6ADI8"/>
<accession>A0A0B6ADI8</accession>
<organism evidence="2 3">
    <name type="scientific">Priestia megaterium (strain ATCC 14581 / DSM 32 / CCUG 1817 / JCM 2506 / NBRC 15308 / NCIMB 9376 / NCTC 10342 / NRRL B-14308 / VKM B-512 / Ford 19)</name>
    <name type="common">Bacillus megaterium</name>
    <dbReference type="NCBI Taxonomy" id="1348623"/>
    <lineage>
        <taxon>Bacteria</taxon>
        <taxon>Bacillati</taxon>
        <taxon>Bacillota</taxon>
        <taxon>Bacilli</taxon>
        <taxon>Bacillales</taxon>
        <taxon>Bacillaceae</taxon>
        <taxon>Priestia</taxon>
    </lineage>
</organism>